<dbReference type="AlphaFoldDB" id="A0A7R9KY14"/>
<sequence>MLIALVSAKPFDPELERLKAKYTARIDALEAKVESDVKHFETTILKDSPELKELRGVEPDLAKMKNEVQTVVVSVDDFVKIEEDLRYLEYWEPMQVANMNKLIH</sequence>
<keyword evidence="2" id="KW-1185">Reference proteome</keyword>
<dbReference type="EMBL" id="OC864189">
    <property type="protein sequence ID" value="CAD7631530.1"/>
    <property type="molecule type" value="Genomic_DNA"/>
</dbReference>
<reference evidence="1" key="1">
    <citation type="submission" date="2020-11" db="EMBL/GenBank/DDBJ databases">
        <authorList>
            <person name="Tran Van P."/>
        </authorList>
    </citation>
    <scope>NUCLEOTIDE SEQUENCE</scope>
</reference>
<organism evidence="1">
    <name type="scientific">Medioppia subpectinata</name>
    <dbReference type="NCBI Taxonomy" id="1979941"/>
    <lineage>
        <taxon>Eukaryota</taxon>
        <taxon>Metazoa</taxon>
        <taxon>Ecdysozoa</taxon>
        <taxon>Arthropoda</taxon>
        <taxon>Chelicerata</taxon>
        <taxon>Arachnida</taxon>
        <taxon>Acari</taxon>
        <taxon>Acariformes</taxon>
        <taxon>Sarcoptiformes</taxon>
        <taxon>Oribatida</taxon>
        <taxon>Brachypylina</taxon>
        <taxon>Oppioidea</taxon>
        <taxon>Oppiidae</taxon>
        <taxon>Medioppia</taxon>
    </lineage>
</organism>
<proteinExistence type="predicted"/>
<dbReference type="Proteomes" id="UP000759131">
    <property type="component" value="Unassembled WGS sequence"/>
</dbReference>
<dbReference type="EMBL" id="CAJPIZ010009614">
    <property type="protein sequence ID" value="CAG2111960.1"/>
    <property type="molecule type" value="Genomic_DNA"/>
</dbReference>
<evidence type="ECO:0000313" key="1">
    <source>
        <dbReference type="EMBL" id="CAD7631530.1"/>
    </source>
</evidence>
<name>A0A7R9KY14_9ACAR</name>
<gene>
    <name evidence="1" type="ORF">OSB1V03_LOCUS11939</name>
</gene>
<dbReference type="OrthoDB" id="6535136at2759"/>
<protein>
    <submittedName>
        <fullName evidence="1">Uncharacterized protein</fullName>
    </submittedName>
</protein>
<evidence type="ECO:0000313" key="2">
    <source>
        <dbReference type="Proteomes" id="UP000759131"/>
    </source>
</evidence>
<accession>A0A7R9KY14</accession>